<gene>
    <name evidence="4" type="ORF">E2C01_074552</name>
</gene>
<feature type="transmembrane region" description="Helical" evidence="2">
    <location>
        <begin position="214"/>
        <end position="237"/>
    </location>
</feature>
<feature type="chain" id="PRO_5022807369" evidence="3">
    <location>
        <begin position="27"/>
        <end position="345"/>
    </location>
</feature>
<name>A0A5B7I8B3_PORTR</name>
<keyword evidence="2" id="KW-0812">Transmembrane</keyword>
<keyword evidence="2" id="KW-1133">Transmembrane helix</keyword>
<evidence type="ECO:0000256" key="1">
    <source>
        <dbReference type="SAM" id="MobiDB-lite"/>
    </source>
</evidence>
<accession>A0A5B7I8B3</accession>
<proteinExistence type="predicted"/>
<dbReference type="AlphaFoldDB" id="A0A5B7I8B3"/>
<feature type="region of interest" description="Disordered" evidence="1">
    <location>
        <begin position="138"/>
        <end position="171"/>
    </location>
</feature>
<keyword evidence="2" id="KW-0472">Membrane</keyword>
<protein>
    <submittedName>
        <fullName evidence="4">Uncharacterized protein</fullName>
    </submittedName>
</protein>
<evidence type="ECO:0000256" key="2">
    <source>
        <dbReference type="SAM" id="Phobius"/>
    </source>
</evidence>
<keyword evidence="3" id="KW-0732">Signal</keyword>
<organism evidence="4 5">
    <name type="scientific">Portunus trituberculatus</name>
    <name type="common">Swimming crab</name>
    <name type="synonym">Neptunus trituberculatus</name>
    <dbReference type="NCBI Taxonomy" id="210409"/>
    <lineage>
        <taxon>Eukaryota</taxon>
        <taxon>Metazoa</taxon>
        <taxon>Ecdysozoa</taxon>
        <taxon>Arthropoda</taxon>
        <taxon>Crustacea</taxon>
        <taxon>Multicrustacea</taxon>
        <taxon>Malacostraca</taxon>
        <taxon>Eumalacostraca</taxon>
        <taxon>Eucarida</taxon>
        <taxon>Decapoda</taxon>
        <taxon>Pleocyemata</taxon>
        <taxon>Brachyura</taxon>
        <taxon>Eubrachyura</taxon>
        <taxon>Portunoidea</taxon>
        <taxon>Portunidae</taxon>
        <taxon>Portuninae</taxon>
        <taxon>Portunus</taxon>
    </lineage>
</organism>
<reference evidence="4 5" key="1">
    <citation type="submission" date="2019-05" db="EMBL/GenBank/DDBJ databases">
        <title>Another draft genome of Portunus trituberculatus and its Hox gene families provides insights of decapod evolution.</title>
        <authorList>
            <person name="Jeong J.-H."/>
            <person name="Song I."/>
            <person name="Kim S."/>
            <person name="Choi T."/>
            <person name="Kim D."/>
            <person name="Ryu S."/>
            <person name="Kim W."/>
        </authorList>
    </citation>
    <scope>NUCLEOTIDE SEQUENCE [LARGE SCALE GENOMIC DNA]</scope>
    <source>
        <tissue evidence="4">Muscle</tissue>
    </source>
</reference>
<dbReference type="EMBL" id="VSRR010052668">
    <property type="protein sequence ID" value="MPC79992.1"/>
    <property type="molecule type" value="Genomic_DNA"/>
</dbReference>
<dbReference type="Proteomes" id="UP000324222">
    <property type="component" value="Unassembled WGS sequence"/>
</dbReference>
<feature type="signal peptide" evidence="3">
    <location>
        <begin position="1"/>
        <end position="26"/>
    </location>
</feature>
<evidence type="ECO:0000313" key="4">
    <source>
        <dbReference type="EMBL" id="MPC79992.1"/>
    </source>
</evidence>
<comment type="caution">
    <text evidence="4">The sequence shown here is derived from an EMBL/GenBank/DDBJ whole genome shotgun (WGS) entry which is preliminary data.</text>
</comment>
<evidence type="ECO:0000256" key="3">
    <source>
        <dbReference type="SAM" id="SignalP"/>
    </source>
</evidence>
<evidence type="ECO:0000313" key="5">
    <source>
        <dbReference type="Proteomes" id="UP000324222"/>
    </source>
</evidence>
<sequence length="345" mass="40449">MSERGAWWWWWWWWCGAVVTVALTAASPATQDPSPSADSRRSSPDLFEYLEGVGATLDLNDRRGENLYRVLQVARRSADLLAQEDAEEQRRPATSFFATNKFSLEMPPYIRPLRRRHRRCQRHRSKNHVNLTLVGRSALPQDTRGREKTQQEAMGPEEARGAEGGMSGDGERLQDVVPGLGRWHEPERLKVIEWHEEKRRPRVTLDKMVPKATAYWYVGLLVLGCGLVCCCSCLLVVTQHASPHFADNIGTCKWLLDDFLHCREEVLEIKRCLWRFQMVEPIRHDDLLLYVTQDLQHLHELYKREVLNKINEMRQPDERQYLENELRKKRKRKRKMALWGRILGM</sequence>
<keyword evidence="5" id="KW-1185">Reference proteome</keyword>